<dbReference type="Proteomes" id="UP000712600">
    <property type="component" value="Unassembled WGS sequence"/>
</dbReference>
<dbReference type="AlphaFoldDB" id="A0A8S9QT31"/>
<evidence type="ECO:0000313" key="1">
    <source>
        <dbReference type="EMBL" id="KAF3541374.1"/>
    </source>
</evidence>
<sequence>MVISHIMPSDLKSVRCPQSVSTPPRFHHCASAEHFQTSKGANYEISGFDDVAHNDDNSDSLPDGQTFEIGAGAEILRFWNVFASLESEIKTTCAGSVDSAALRTTSVFSSAPLDIPTVHP</sequence>
<proteinExistence type="predicted"/>
<reference evidence="1" key="1">
    <citation type="submission" date="2019-12" db="EMBL/GenBank/DDBJ databases">
        <title>Genome sequencing and annotation of Brassica cretica.</title>
        <authorList>
            <person name="Studholme D.J."/>
            <person name="Sarris P."/>
        </authorList>
    </citation>
    <scope>NUCLEOTIDE SEQUENCE</scope>
    <source>
        <strain evidence="1">PFS-109/04</strain>
        <tissue evidence="1">Leaf</tissue>
    </source>
</reference>
<evidence type="ECO:0000313" key="2">
    <source>
        <dbReference type="Proteomes" id="UP000712600"/>
    </source>
</evidence>
<organism evidence="1 2">
    <name type="scientific">Brassica cretica</name>
    <name type="common">Mustard</name>
    <dbReference type="NCBI Taxonomy" id="69181"/>
    <lineage>
        <taxon>Eukaryota</taxon>
        <taxon>Viridiplantae</taxon>
        <taxon>Streptophyta</taxon>
        <taxon>Embryophyta</taxon>
        <taxon>Tracheophyta</taxon>
        <taxon>Spermatophyta</taxon>
        <taxon>Magnoliopsida</taxon>
        <taxon>eudicotyledons</taxon>
        <taxon>Gunneridae</taxon>
        <taxon>Pentapetalae</taxon>
        <taxon>rosids</taxon>
        <taxon>malvids</taxon>
        <taxon>Brassicales</taxon>
        <taxon>Brassicaceae</taxon>
        <taxon>Brassiceae</taxon>
        <taxon>Brassica</taxon>
    </lineage>
</organism>
<accession>A0A8S9QT31</accession>
<dbReference type="EMBL" id="QGKX02001290">
    <property type="protein sequence ID" value="KAF3541374.1"/>
    <property type="molecule type" value="Genomic_DNA"/>
</dbReference>
<name>A0A8S9QT31_BRACR</name>
<comment type="caution">
    <text evidence="1">The sequence shown here is derived from an EMBL/GenBank/DDBJ whole genome shotgun (WGS) entry which is preliminary data.</text>
</comment>
<protein>
    <submittedName>
        <fullName evidence="1">Uncharacterized protein</fullName>
    </submittedName>
</protein>
<gene>
    <name evidence="1" type="ORF">F2Q69_00020292</name>
</gene>